<evidence type="ECO:0000313" key="1">
    <source>
        <dbReference type="EMBL" id="PTQ55185.1"/>
    </source>
</evidence>
<organism evidence="1 2">
    <name type="scientific">Candidatus Carbonibacillus altaicus</name>
    <dbReference type="NCBI Taxonomy" id="2163959"/>
    <lineage>
        <taxon>Bacteria</taxon>
        <taxon>Bacillati</taxon>
        <taxon>Bacillota</taxon>
        <taxon>Bacilli</taxon>
        <taxon>Bacillales</taxon>
        <taxon>Candidatus Carbonibacillus</taxon>
    </lineage>
</organism>
<name>A0A2R6XXN5_9BACL</name>
<reference evidence="2" key="1">
    <citation type="journal article" date="2018" name="Sci. Rep.">
        <title>Lignite coal burning seam in the remote Altai Mountains harbors a hydrogen-driven thermophilic microbial community.</title>
        <authorList>
            <person name="Kadnikov V.V."/>
            <person name="Mardanov A.V."/>
            <person name="Ivasenko D.A."/>
            <person name="Antsiferov D.V."/>
            <person name="Beletsky A.V."/>
            <person name="Karnachuk O.V."/>
            <person name="Ravin N.V."/>
        </authorList>
    </citation>
    <scope>NUCLEOTIDE SEQUENCE [LARGE SCALE GENOMIC DNA]</scope>
</reference>
<protein>
    <submittedName>
        <fullName evidence="1">Uncharacterized protein</fullName>
    </submittedName>
</protein>
<evidence type="ECO:0000313" key="2">
    <source>
        <dbReference type="Proteomes" id="UP000244338"/>
    </source>
</evidence>
<proteinExistence type="predicted"/>
<dbReference type="AlphaFoldDB" id="A0A2R6XXN5"/>
<comment type="caution">
    <text evidence="1">The sequence shown here is derived from an EMBL/GenBank/DDBJ whole genome shotgun (WGS) entry which is preliminary data.</text>
</comment>
<dbReference type="EMBL" id="PEBX01000170">
    <property type="protein sequence ID" value="PTQ55185.1"/>
    <property type="molecule type" value="Genomic_DNA"/>
</dbReference>
<gene>
    <name evidence="1" type="ORF">BSOLF_2935</name>
</gene>
<sequence length="38" mass="4138">MTKPNASFTSIILLDHVIELGSIINPSLPFQNTGKALR</sequence>
<accession>A0A2R6XXN5</accession>
<dbReference type="Proteomes" id="UP000244338">
    <property type="component" value="Unassembled WGS sequence"/>
</dbReference>